<dbReference type="AlphaFoldDB" id="A0A9W9YW18"/>
<sequence length="147" mass="16884">MVAKLKPGMMNNSSYLVWPHCSDDKALDTDAEGTQSFGTCQSISVLHDLELPPQDHHQEDEDATFNEEIEDNEKTKEDAFWAEPIPKNQEVVSRCQSHKNYTQMFHTNRGVVSRLMTRSVRKVTSFLLHHPSNLFLNRFSVLMLGHL</sequence>
<protein>
    <submittedName>
        <fullName evidence="1">Uncharacterized protein</fullName>
    </submittedName>
</protein>
<dbReference type="EMBL" id="MU826865">
    <property type="protein sequence ID" value="KAJ7370420.1"/>
    <property type="molecule type" value="Genomic_DNA"/>
</dbReference>
<dbReference type="Proteomes" id="UP001163046">
    <property type="component" value="Unassembled WGS sequence"/>
</dbReference>
<accession>A0A9W9YW18</accession>
<evidence type="ECO:0000313" key="1">
    <source>
        <dbReference type="EMBL" id="KAJ7370420.1"/>
    </source>
</evidence>
<organism evidence="1 2">
    <name type="scientific">Desmophyllum pertusum</name>
    <dbReference type="NCBI Taxonomy" id="174260"/>
    <lineage>
        <taxon>Eukaryota</taxon>
        <taxon>Metazoa</taxon>
        <taxon>Cnidaria</taxon>
        <taxon>Anthozoa</taxon>
        <taxon>Hexacorallia</taxon>
        <taxon>Scleractinia</taxon>
        <taxon>Caryophylliina</taxon>
        <taxon>Caryophylliidae</taxon>
        <taxon>Desmophyllum</taxon>
    </lineage>
</organism>
<reference evidence="1" key="1">
    <citation type="submission" date="2023-01" db="EMBL/GenBank/DDBJ databases">
        <title>Genome assembly of the deep-sea coral Lophelia pertusa.</title>
        <authorList>
            <person name="Herrera S."/>
            <person name="Cordes E."/>
        </authorList>
    </citation>
    <scope>NUCLEOTIDE SEQUENCE</scope>
    <source>
        <strain evidence="1">USNM1676648</strain>
        <tissue evidence="1">Polyp</tissue>
    </source>
</reference>
<evidence type="ECO:0000313" key="2">
    <source>
        <dbReference type="Proteomes" id="UP001163046"/>
    </source>
</evidence>
<name>A0A9W9YW18_9CNID</name>
<proteinExistence type="predicted"/>
<keyword evidence="2" id="KW-1185">Reference proteome</keyword>
<comment type="caution">
    <text evidence="1">The sequence shown here is derived from an EMBL/GenBank/DDBJ whole genome shotgun (WGS) entry which is preliminary data.</text>
</comment>
<gene>
    <name evidence="1" type="ORF">OS493_032310</name>
</gene>